<accession>A0AAE1BFC5</accession>
<sequence>MPYVCRLMAQPRGRSLTNLGHQMLSTFGNNMKNLFNVLTGNTASTTTIIGTTAMDTMESNSDARFFKQNHIPITYPDIEDCQFTPCTTTTTTTPNYNVVCESTRGVIFPLVGVSTITNTTVTIKQTFPNHLQPVFYNVCRNRAPHRIYDGQAQ</sequence>
<evidence type="ECO:0000313" key="1">
    <source>
        <dbReference type="EMBL" id="KAK3849652.1"/>
    </source>
</evidence>
<name>A0AAE1BFC5_PETCI</name>
<gene>
    <name evidence="1" type="ORF">Pcinc_043600</name>
</gene>
<protein>
    <submittedName>
        <fullName evidence="1">Uncharacterized protein</fullName>
    </submittedName>
</protein>
<proteinExistence type="predicted"/>
<reference evidence="1" key="1">
    <citation type="submission" date="2023-10" db="EMBL/GenBank/DDBJ databases">
        <title>Genome assemblies of two species of porcelain crab, Petrolisthes cinctipes and Petrolisthes manimaculis (Anomura: Porcellanidae).</title>
        <authorList>
            <person name="Angst P."/>
        </authorList>
    </citation>
    <scope>NUCLEOTIDE SEQUENCE</scope>
    <source>
        <strain evidence="1">PB745_01</strain>
        <tissue evidence="1">Gill</tissue>
    </source>
</reference>
<keyword evidence="2" id="KW-1185">Reference proteome</keyword>
<organism evidence="1 2">
    <name type="scientific">Petrolisthes cinctipes</name>
    <name type="common">Flat porcelain crab</name>
    <dbReference type="NCBI Taxonomy" id="88211"/>
    <lineage>
        <taxon>Eukaryota</taxon>
        <taxon>Metazoa</taxon>
        <taxon>Ecdysozoa</taxon>
        <taxon>Arthropoda</taxon>
        <taxon>Crustacea</taxon>
        <taxon>Multicrustacea</taxon>
        <taxon>Malacostraca</taxon>
        <taxon>Eumalacostraca</taxon>
        <taxon>Eucarida</taxon>
        <taxon>Decapoda</taxon>
        <taxon>Pleocyemata</taxon>
        <taxon>Anomura</taxon>
        <taxon>Galatheoidea</taxon>
        <taxon>Porcellanidae</taxon>
        <taxon>Petrolisthes</taxon>
    </lineage>
</organism>
<dbReference type="EMBL" id="JAWQEG010008781">
    <property type="protein sequence ID" value="KAK3849652.1"/>
    <property type="molecule type" value="Genomic_DNA"/>
</dbReference>
<comment type="caution">
    <text evidence="1">The sequence shown here is derived from an EMBL/GenBank/DDBJ whole genome shotgun (WGS) entry which is preliminary data.</text>
</comment>
<evidence type="ECO:0000313" key="2">
    <source>
        <dbReference type="Proteomes" id="UP001286313"/>
    </source>
</evidence>
<dbReference type="AlphaFoldDB" id="A0AAE1BFC5"/>
<dbReference type="Proteomes" id="UP001286313">
    <property type="component" value="Unassembled WGS sequence"/>
</dbReference>